<gene>
    <name evidence="1" type="ORF">DAPPUDRAFT_241165</name>
</gene>
<dbReference type="SMART" id="SM00367">
    <property type="entry name" value="LRR_CC"/>
    <property type="match status" value="3"/>
</dbReference>
<proteinExistence type="predicted"/>
<dbReference type="AlphaFoldDB" id="E9GDK6"/>
<dbReference type="Pfam" id="PF13516">
    <property type="entry name" value="LRR_6"/>
    <property type="match status" value="1"/>
</dbReference>
<dbReference type="HOGENOM" id="CLU_033667_1_0_1"/>
<dbReference type="Gene3D" id="3.80.10.10">
    <property type="entry name" value="Ribonuclease Inhibitor"/>
    <property type="match status" value="2"/>
</dbReference>
<dbReference type="GO" id="GO:0019005">
    <property type="term" value="C:SCF ubiquitin ligase complex"/>
    <property type="evidence" value="ECO:0000318"/>
    <property type="project" value="GO_Central"/>
</dbReference>
<name>E9GDK6_DAPPU</name>
<dbReference type="OrthoDB" id="16120at2759"/>
<evidence type="ECO:0000313" key="1">
    <source>
        <dbReference type="EMBL" id="EFX82098.1"/>
    </source>
</evidence>
<organism evidence="1 2">
    <name type="scientific">Daphnia pulex</name>
    <name type="common">Water flea</name>
    <dbReference type="NCBI Taxonomy" id="6669"/>
    <lineage>
        <taxon>Eukaryota</taxon>
        <taxon>Metazoa</taxon>
        <taxon>Ecdysozoa</taxon>
        <taxon>Arthropoda</taxon>
        <taxon>Crustacea</taxon>
        <taxon>Branchiopoda</taxon>
        <taxon>Diplostraca</taxon>
        <taxon>Cladocera</taxon>
        <taxon>Anomopoda</taxon>
        <taxon>Daphniidae</taxon>
        <taxon>Daphnia</taxon>
    </lineage>
</organism>
<dbReference type="PANTHER" id="PTHR13318">
    <property type="entry name" value="PARTNER OF PAIRED, ISOFORM B-RELATED"/>
    <property type="match status" value="1"/>
</dbReference>
<keyword evidence="2" id="KW-1185">Reference proteome</keyword>
<dbReference type="InterPro" id="IPR032675">
    <property type="entry name" value="LRR_dom_sf"/>
</dbReference>
<dbReference type="InterPro" id="IPR001611">
    <property type="entry name" value="Leu-rich_rpt"/>
</dbReference>
<protein>
    <submittedName>
        <fullName evidence="1">Uncharacterized protein</fullName>
    </submittedName>
</protein>
<dbReference type="PANTHER" id="PTHR13318:SF247">
    <property type="entry name" value="GH16156P"/>
    <property type="match status" value="1"/>
</dbReference>
<dbReference type="EMBL" id="GL732540">
    <property type="protein sequence ID" value="EFX82098.1"/>
    <property type="molecule type" value="Genomic_DNA"/>
</dbReference>
<dbReference type="PhylomeDB" id="E9GDK6"/>
<dbReference type="InParanoid" id="E9GDK6"/>
<accession>E9GDK6</accession>
<dbReference type="InterPro" id="IPR006553">
    <property type="entry name" value="Leu-rich_rpt_Cys-con_subtyp"/>
</dbReference>
<dbReference type="STRING" id="6669.E9GDK6"/>
<evidence type="ECO:0000313" key="2">
    <source>
        <dbReference type="Proteomes" id="UP000000305"/>
    </source>
</evidence>
<dbReference type="GO" id="GO:0031146">
    <property type="term" value="P:SCF-dependent proteasomal ubiquitin-dependent protein catabolic process"/>
    <property type="evidence" value="ECO:0000318"/>
    <property type="project" value="GO_Central"/>
</dbReference>
<dbReference type="Proteomes" id="UP000000305">
    <property type="component" value="Unassembled WGS sequence"/>
</dbReference>
<dbReference type="SUPFAM" id="SSF52047">
    <property type="entry name" value="RNI-like"/>
    <property type="match status" value="2"/>
</dbReference>
<dbReference type="KEGG" id="dpx:DAPPUDRAFT_241165"/>
<sequence length="421" mass="46653">MAELQCICFHSNSDNFEDYLHLLPKFEKLTTLNFCQSQVGDPFLKAVGTCCPNLRALDVSGCISVTDVGIESLCVSYDDEGRERARPPCEFLHKLIFHKSGVTKKGIQMALKKLPALKICSGATAQLISEIRQTVAPDKTYALIALSVTPDSTLYKNGNLAEALSICPFITKVDIFVKVAIDPNLRQLYDSTAGFTDVELLSLTALKNLSILIIAAKTHRLGTAPISFGGGVEPVLKVIGKSIHTLVLCGISGVNVELIAKHCDSLRSLNLRWERIRRAHSNAPEETHGARKRLQMQNQIIFRELEKLHLLGPVPSEYLRFLLSSPSLEVVHISDCSTVTDDLLEKVTECHDFVHLKYLVLTKCSKVSGRGVDYFMQDSNPIFYLDLKGCSLSSNDVDILKQKAIDKHWQLRVVSDSDVIS</sequence>
<reference evidence="1 2" key="1">
    <citation type="journal article" date="2011" name="Science">
        <title>The ecoresponsive genome of Daphnia pulex.</title>
        <authorList>
            <person name="Colbourne J.K."/>
            <person name="Pfrender M.E."/>
            <person name="Gilbert D."/>
            <person name="Thomas W.K."/>
            <person name="Tucker A."/>
            <person name="Oakley T.H."/>
            <person name="Tokishita S."/>
            <person name="Aerts A."/>
            <person name="Arnold G.J."/>
            <person name="Basu M.K."/>
            <person name="Bauer D.J."/>
            <person name="Caceres C.E."/>
            <person name="Carmel L."/>
            <person name="Casola C."/>
            <person name="Choi J.H."/>
            <person name="Detter J.C."/>
            <person name="Dong Q."/>
            <person name="Dusheyko S."/>
            <person name="Eads B.D."/>
            <person name="Frohlich T."/>
            <person name="Geiler-Samerotte K.A."/>
            <person name="Gerlach D."/>
            <person name="Hatcher P."/>
            <person name="Jogdeo S."/>
            <person name="Krijgsveld J."/>
            <person name="Kriventseva E.V."/>
            <person name="Kultz D."/>
            <person name="Laforsch C."/>
            <person name="Lindquist E."/>
            <person name="Lopez J."/>
            <person name="Manak J.R."/>
            <person name="Muller J."/>
            <person name="Pangilinan J."/>
            <person name="Patwardhan R.P."/>
            <person name="Pitluck S."/>
            <person name="Pritham E.J."/>
            <person name="Rechtsteiner A."/>
            <person name="Rho M."/>
            <person name="Rogozin I.B."/>
            <person name="Sakarya O."/>
            <person name="Salamov A."/>
            <person name="Schaack S."/>
            <person name="Shapiro H."/>
            <person name="Shiga Y."/>
            <person name="Skalitzky C."/>
            <person name="Smith Z."/>
            <person name="Souvorov A."/>
            <person name="Sung W."/>
            <person name="Tang Z."/>
            <person name="Tsuchiya D."/>
            <person name="Tu H."/>
            <person name="Vos H."/>
            <person name="Wang M."/>
            <person name="Wolf Y.I."/>
            <person name="Yamagata H."/>
            <person name="Yamada T."/>
            <person name="Ye Y."/>
            <person name="Shaw J.R."/>
            <person name="Andrews J."/>
            <person name="Crease T.J."/>
            <person name="Tang H."/>
            <person name="Lucas S.M."/>
            <person name="Robertson H.M."/>
            <person name="Bork P."/>
            <person name="Koonin E.V."/>
            <person name="Zdobnov E.M."/>
            <person name="Grigoriev I.V."/>
            <person name="Lynch M."/>
            <person name="Boore J.L."/>
        </authorList>
    </citation>
    <scope>NUCLEOTIDE SEQUENCE [LARGE SCALE GENOMIC DNA]</scope>
</reference>
<dbReference type="FunFam" id="3.80.10.10:FF:002008">
    <property type="entry name" value="Uncharacterized protein"/>
    <property type="match status" value="1"/>
</dbReference>